<dbReference type="AlphaFoldDB" id="A0A0B6XVW4"/>
<feature type="non-terminal residue" evidence="1">
    <location>
        <position position="91"/>
    </location>
</feature>
<dbReference type="EMBL" id="HACG01001138">
    <property type="protein sequence ID" value="CEK48003.1"/>
    <property type="molecule type" value="Transcribed_RNA"/>
</dbReference>
<sequence length="91" mass="9947">MSPFFGSELTKQSVVQAVCSILQSSNKISQLCLVRDHPLQGAPHLSHTMHLCFHFPSPGYQRGSCGLEVRCLHLNPKVIGSLAPGAIEIFF</sequence>
<protein>
    <submittedName>
        <fullName evidence="1">Uncharacterized protein</fullName>
    </submittedName>
</protein>
<organism evidence="1">
    <name type="scientific">Arion vulgaris</name>
    <dbReference type="NCBI Taxonomy" id="1028688"/>
    <lineage>
        <taxon>Eukaryota</taxon>
        <taxon>Metazoa</taxon>
        <taxon>Spiralia</taxon>
        <taxon>Lophotrochozoa</taxon>
        <taxon>Mollusca</taxon>
        <taxon>Gastropoda</taxon>
        <taxon>Heterobranchia</taxon>
        <taxon>Euthyneura</taxon>
        <taxon>Panpulmonata</taxon>
        <taxon>Eupulmonata</taxon>
        <taxon>Stylommatophora</taxon>
        <taxon>Helicina</taxon>
        <taxon>Arionoidea</taxon>
        <taxon>Arionidae</taxon>
        <taxon>Arion</taxon>
    </lineage>
</organism>
<name>A0A0B6XVW4_9EUPU</name>
<proteinExistence type="predicted"/>
<reference evidence="1" key="1">
    <citation type="submission" date="2014-12" db="EMBL/GenBank/DDBJ databases">
        <title>Insight into the proteome of Arion vulgaris.</title>
        <authorList>
            <person name="Aradska J."/>
            <person name="Bulat T."/>
            <person name="Smidak R."/>
            <person name="Sarate P."/>
            <person name="Gangsoo J."/>
            <person name="Sialana F."/>
            <person name="Bilban M."/>
            <person name="Lubec G."/>
        </authorList>
    </citation>
    <scope>NUCLEOTIDE SEQUENCE</scope>
    <source>
        <tissue evidence="1">Skin</tissue>
    </source>
</reference>
<gene>
    <name evidence="1" type="primary">ORF2870</name>
</gene>
<evidence type="ECO:0000313" key="1">
    <source>
        <dbReference type="EMBL" id="CEK48003.1"/>
    </source>
</evidence>
<accession>A0A0B6XVW4</accession>